<keyword evidence="3 7" id="KW-1161">Viral attachment to host cell</keyword>
<evidence type="ECO:0000256" key="7">
    <source>
        <dbReference type="HAMAP-Rule" id="MF_04002"/>
    </source>
</evidence>
<keyword evidence="6 7" id="KW-1160">Virus entry into host cell</keyword>
<proteinExistence type="inferred from homology"/>
<name>A0AAU6S4V7_9PAPI</name>
<comment type="function">
    <text evidence="7 8">Forms an icosahedral capsid with a T=7 symmetry and a 50 nm diameter. The capsid is composed of 72 pentamers linked to each other by disulfide bonds and associated with L2 proteins. Binds to heparan sulfate proteoglycans on cell surface of basal layer keratinocytes to provide initial virion attachment. This binding mediates a conformational change in the virus capsid that facilitates efficient infection. The virion enters the host cell via endocytosis. During virus trafficking, L1 protein dissociates from the viral DNA and the genomic DNA is released to the host nucleus. The virion assembly takes place within the cell nucleus. Encapsulates the genomic DNA together with protein L2.</text>
</comment>
<feature type="disulfide bond" description="Interchain (with Cys-429)" evidence="7">
    <location>
        <position position="177"/>
    </location>
</feature>
<feature type="disulfide bond" description="Interchain (with Cys-177)" evidence="7">
    <location>
        <position position="429"/>
    </location>
</feature>
<keyword evidence="1 7" id="KW-0167">Capsid protein</keyword>
<keyword evidence="2 7" id="KW-0945">Host-virus interaction</keyword>
<dbReference type="Gene3D" id="2.60.175.20">
    <property type="entry name" value="Major capsid L1 (late) superfamily, Papillomavirus"/>
    <property type="match status" value="2"/>
</dbReference>
<keyword evidence="8" id="KW-1145">T=7 icosahedral capsid protein</keyword>
<comment type="subcellular location">
    <subcellularLocation>
        <location evidence="7">Virion</location>
    </subcellularLocation>
    <subcellularLocation>
        <location evidence="7">Host nucleus</location>
    </subcellularLocation>
</comment>
<comment type="subunit">
    <text evidence="7">Self-assembles into homopentamers. The capsid has an icosahedral symmetry and consists of 72 capsomers, with each capsomer being a pentamer of L1. Interacts with the minor capsid protein L2; this interaction is necessary for viral genome encapsidation. Interacts with protein E2; this interaction enhances E2-dependent replication and transcription activation.</text>
</comment>
<keyword evidence="7" id="KW-1015">Disulfide bond</keyword>
<comment type="similarity">
    <text evidence="7 8">Belongs to the papillomaviridae L1 protein family.</text>
</comment>
<reference evidence="9" key="1">
    <citation type="journal article" date="2024" name="Microbiol. Spectr.">
        <title>Full-genome sequencing of dozens of new DNA viruses found in Spanish bat feces.</title>
        <authorList>
            <person name="Buigues J."/>
            <person name="Vinals A."/>
            <person name="Martinez-Recio R."/>
            <person name="Monros J.S."/>
            <person name="Sanjuan R."/>
            <person name="Cuevas J.M."/>
        </authorList>
    </citation>
    <scope>NUCLEOTIDE SEQUENCE</scope>
    <source>
        <strain evidence="9">MAVG49</strain>
    </source>
</reference>
<evidence type="ECO:0000256" key="1">
    <source>
        <dbReference type="ARBA" id="ARBA00022561"/>
    </source>
</evidence>
<reference evidence="9" key="2">
    <citation type="submission" date="2024-02" db="EMBL/GenBank/DDBJ databases">
        <authorList>
            <person name="Buigues J."/>
            <person name="Vinals A."/>
            <person name="Martinez-Recio R."/>
            <person name="S Monros J."/>
            <person name="Sanjuan R."/>
            <person name="Cuevas J.M."/>
        </authorList>
    </citation>
    <scope>NUCLEOTIDE SEQUENCE</scope>
    <source>
        <strain evidence="9">MAVG49</strain>
    </source>
</reference>
<dbReference type="Pfam" id="PF00500">
    <property type="entry name" value="Late_protein_L1"/>
    <property type="match status" value="1"/>
</dbReference>
<dbReference type="GO" id="GO:0042025">
    <property type="term" value="C:host cell nucleus"/>
    <property type="evidence" value="ECO:0007669"/>
    <property type="project" value="UniProtKB-SubCell"/>
</dbReference>
<evidence type="ECO:0000256" key="4">
    <source>
        <dbReference type="ARBA" id="ARBA00022844"/>
    </source>
</evidence>
<dbReference type="GO" id="GO:0039620">
    <property type="term" value="C:T=7 icosahedral viral capsid"/>
    <property type="evidence" value="ECO:0007669"/>
    <property type="project" value="UniProtKB-UniRule"/>
</dbReference>
<keyword evidence="7" id="KW-1164">Virus endocytosis by host</keyword>
<keyword evidence="5 7" id="KW-0426">Late protein</keyword>
<dbReference type="SUPFAM" id="SSF88648">
    <property type="entry name" value="Group I dsDNA viruses"/>
    <property type="match status" value="1"/>
</dbReference>
<dbReference type="InterPro" id="IPR011222">
    <property type="entry name" value="dsDNA_vir_gr_I_capsid"/>
</dbReference>
<dbReference type="EMBL" id="PP410049">
    <property type="protein sequence ID" value="WZK92776.1"/>
    <property type="molecule type" value="Genomic_DNA"/>
</dbReference>
<dbReference type="GO" id="GO:0075509">
    <property type="term" value="P:endocytosis involved in viral entry into host cell"/>
    <property type="evidence" value="ECO:0007669"/>
    <property type="project" value="UniProtKB-KW"/>
</dbReference>
<evidence type="ECO:0000313" key="9">
    <source>
        <dbReference type="EMBL" id="WZK92776.1"/>
    </source>
</evidence>
<evidence type="ECO:0000256" key="8">
    <source>
        <dbReference type="RuleBase" id="RU361248"/>
    </source>
</evidence>
<dbReference type="PRINTS" id="PR00865">
    <property type="entry name" value="HPVCAPSIDL1"/>
</dbReference>
<evidence type="ECO:0000256" key="2">
    <source>
        <dbReference type="ARBA" id="ARBA00022581"/>
    </source>
</evidence>
<evidence type="ECO:0000256" key="5">
    <source>
        <dbReference type="ARBA" id="ARBA00022921"/>
    </source>
</evidence>
<dbReference type="GO" id="GO:0019062">
    <property type="term" value="P:virion attachment to host cell"/>
    <property type="evidence" value="ECO:0007669"/>
    <property type="project" value="UniProtKB-UniRule"/>
</dbReference>
<dbReference type="InterPro" id="IPR036973">
    <property type="entry name" value="Capsid_L1_sf_Papillomavir"/>
</dbReference>
<keyword evidence="7" id="KW-1162">Viral penetration into host cytoplasm</keyword>
<evidence type="ECO:0000256" key="6">
    <source>
        <dbReference type="ARBA" id="ARBA00023296"/>
    </source>
</evidence>
<evidence type="ECO:0000256" key="3">
    <source>
        <dbReference type="ARBA" id="ARBA00022804"/>
    </source>
</evidence>
<gene>
    <name evidence="7 8" type="primary">L1</name>
</gene>
<organism evidence="9">
    <name type="scientific">Plecotus austriacus papillomavirus 1</name>
    <dbReference type="NCBI Taxonomy" id="3140011"/>
    <lineage>
        <taxon>Viruses</taxon>
        <taxon>Monodnaviria</taxon>
        <taxon>Shotokuvirae</taxon>
        <taxon>Cossaviricota</taxon>
        <taxon>Papovaviricetes</taxon>
        <taxon>Zurhausenvirales</taxon>
        <taxon>Papillomaviridae</taxon>
    </lineage>
</organism>
<dbReference type="GO" id="GO:0005198">
    <property type="term" value="F:structural molecule activity"/>
    <property type="evidence" value="ECO:0007669"/>
    <property type="project" value="UniProtKB-UniRule"/>
</dbReference>
<dbReference type="HAMAP" id="MF_04002">
    <property type="entry name" value="PPV_L1"/>
    <property type="match status" value="1"/>
</dbReference>
<accession>A0AAU6S4V7</accession>
<dbReference type="InterPro" id="IPR002210">
    <property type="entry name" value="Capsid_L1_Papillomavir"/>
</dbReference>
<protein>
    <recommendedName>
        <fullName evidence="7 8">Major capsid protein L1</fullName>
    </recommendedName>
</protein>
<keyword evidence="4 7" id="KW-0946">Virion</keyword>
<sequence length="508" mass="58086">MQMAVWLPAANKFYLPPQPITRVKNTDEYVSRTSIFYHGSTERLLTVGHPFYEVKDGDTVTVPKVSGNQFRVFRIRFPDPNNFAFGDKNIFDPEKERLLWCLRGLEIDRGQPLGISLSGHPLYNKFTDAENSFVYDNSHGTDQDKRQNIAFDTKQMQLFMVGCKPQMGEYWDKAPACADPAPKPGDCPPIQLVSKIIEDGDMAPVGNGNMNFQALQENKSDSTLDLVNTFAIYPDFLKMLEEPFGDSLFFYSRREQMYARHMFVRDGMVGEAIPQSLYIASKEKNPVGSSNYGFSPSGSLVSSEAQLFNRPYWLQRAQGQNNGLLWRNDLFVSVVDNTRGTIFNISQFTEDEPAQWDPSKFKSYLRHVEEYQLSFVVQLCKVKLTPENLAFVHTMDPTIIENWHLSVNSPPNAVIEDHYRYLNSLATKCPDSVVPPEKPDPYKDLKFWEIDMTDRLTEQLDQTPLGRKFLFQAGLQQTDIGKAIVSHPSVRNVRTARRAPKRRRTSKS</sequence>
<keyword evidence="7" id="KW-1048">Host nucleus</keyword>